<evidence type="ECO:0000256" key="1">
    <source>
        <dbReference type="SAM" id="SignalP"/>
    </source>
</evidence>
<evidence type="ECO:0000313" key="3">
    <source>
        <dbReference type="Proteomes" id="UP001321520"/>
    </source>
</evidence>
<organism evidence="2 3">
    <name type="scientific">Microbulbifer spongiae</name>
    <dbReference type="NCBI Taxonomy" id="2944933"/>
    <lineage>
        <taxon>Bacteria</taxon>
        <taxon>Pseudomonadati</taxon>
        <taxon>Pseudomonadota</taxon>
        <taxon>Gammaproteobacteria</taxon>
        <taxon>Cellvibrionales</taxon>
        <taxon>Microbulbiferaceae</taxon>
        <taxon>Microbulbifer</taxon>
    </lineage>
</organism>
<name>A0ABY9EC87_9GAMM</name>
<reference evidence="2 3" key="1">
    <citation type="submission" date="2022-05" db="EMBL/GenBank/DDBJ databases">
        <title>Microbulbifer sp. nov., isolated from sponge.</title>
        <authorList>
            <person name="Gao L."/>
        </authorList>
    </citation>
    <scope>NUCLEOTIDE SEQUENCE [LARGE SCALE GENOMIC DNA]</scope>
    <source>
        <strain evidence="2 3">MI-G</strain>
    </source>
</reference>
<sequence>MKKIYALVAGLLLNVNTAFADQGVETGKIITILVHHATPVAGVESQRIAFTLDGTKTGGLCESNAKEEWLIYLDSEAGKAQYSTVLAAYMSDKTISVYGNLTAECYGGGEVVRNIRLTK</sequence>
<feature type="signal peptide" evidence="1">
    <location>
        <begin position="1"/>
        <end position="20"/>
    </location>
</feature>
<evidence type="ECO:0000313" key="2">
    <source>
        <dbReference type="EMBL" id="WKD49099.1"/>
    </source>
</evidence>
<gene>
    <name evidence="2" type="ORF">M8T91_14530</name>
</gene>
<feature type="chain" id="PRO_5045741114" evidence="1">
    <location>
        <begin position="21"/>
        <end position="119"/>
    </location>
</feature>
<protein>
    <submittedName>
        <fullName evidence="2">Uncharacterized protein</fullName>
    </submittedName>
</protein>
<dbReference type="RefSeq" id="WP_301414886.1">
    <property type="nucleotide sequence ID" value="NZ_CP098023.1"/>
</dbReference>
<proteinExistence type="predicted"/>
<keyword evidence="1" id="KW-0732">Signal</keyword>
<dbReference type="Proteomes" id="UP001321520">
    <property type="component" value="Chromosome"/>
</dbReference>
<dbReference type="EMBL" id="CP098023">
    <property type="protein sequence ID" value="WKD49099.1"/>
    <property type="molecule type" value="Genomic_DNA"/>
</dbReference>
<keyword evidence="3" id="KW-1185">Reference proteome</keyword>
<accession>A0ABY9EC87</accession>